<feature type="region of interest" description="Disordered" evidence="1">
    <location>
        <begin position="780"/>
        <end position="804"/>
    </location>
</feature>
<dbReference type="STRING" id="6412.T1EXT4"/>
<dbReference type="EnsemblMetazoa" id="HelroT166122">
    <property type="protein sequence ID" value="HelroP166122"/>
    <property type="gene ID" value="HelroG166122"/>
</dbReference>
<evidence type="ECO:0000313" key="2">
    <source>
        <dbReference type="EMBL" id="ESN90456.1"/>
    </source>
</evidence>
<feature type="compositionally biased region" description="Basic residues" evidence="1">
    <location>
        <begin position="339"/>
        <end position="350"/>
    </location>
</feature>
<feature type="compositionally biased region" description="Polar residues" evidence="1">
    <location>
        <begin position="324"/>
        <end position="338"/>
    </location>
</feature>
<accession>T1EXT4</accession>
<reference evidence="2 4" key="2">
    <citation type="journal article" date="2013" name="Nature">
        <title>Insights into bilaterian evolution from three spiralian genomes.</title>
        <authorList>
            <person name="Simakov O."/>
            <person name="Marletaz F."/>
            <person name="Cho S.J."/>
            <person name="Edsinger-Gonzales E."/>
            <person name="Havlak P."/>
            <person name="Hellsten U."/>
            <person name="Kuo D.H."/>
            <person name="Larsson T."/>
            <person name="Lv J."/>
            <person name="Arendt D."/>
            <person name="Savage R."/>
            <person name="Osoegawa K."/>
            <person name="de Jong P."/>
            <person name="Grimwood J."/>
            <person name="Chapman J.A."/>
            <person name="Shapiro H."/>
            <person name="Aerts A."/>
            <person name="Otillar R.P."/>
            <person name="Terry A.Y."/>
            <person name="Boore J.L."/>
            <person name="Grigoriev I.V."/>
            <person name="Lindberg D.R."/>
            <person name="Seaver E.C."/>
            <person name="Weisblat D.A."/>
            <person name="Putnam N.H."/>
            <person name="Rokhsar D.S."/>
        </authorList>
    </citation>
    <scope>NUCLEOTIDE SEQUENCE</scope>
</reference>
<feature type="compositionally biased region" description="Acidic residues" evidence="1">
    <location>
        <begin position="788"/>
        <end position="803"/>
    </location>
</feature>
<proteinExistence type="predicted"/>
<dbReference type="EMBL" id="AMQM01002260">
    <property type="status" value="NOT_ANNOTATED_CDS"/>
    <property type="molecule type" value="Genomic_DNA"/>
</dbReference>
<dbReference type="KEGG" id="hro:HELRODRAFT_166122"/>
<organism evidence="3 4">
    <name type="scientific">Helobdella robusta</name>
    <name type="common">Californian leech</name>
    <dbReference type="NCBI Taxonomy" id="6412"/>
    <lineage>
        <taxon>Eukaryota</taxon>
        <taxon>Metazoa</taxon>
        <taxon>Spiralia</taxon>
        <taxon>Lophotrochozoa</taxon>
        <taxon>Annelida</taxon>
        <taxon>Clitellata</taxon>
        <taxon>Hirudinea</taxon>
        <taxon>Rhynchobdellida</taxon>
        <taxon>Glossiphoniidae</taxon>
        <taxon>Helobdella</taxon>
    </lineage>
</organism>
<dbReference type="EMBL" id="KB097753">
    <property type="protein sequence ID" value="ESN90456.1"/>
    <property type="molecule type" value="Genomic_DNA"/>
</dbReference>
<dbReference type="OMA" id="KPHYEHT"/>
<dbReference type="HOGENOM" id="CLU_303330_0_0_1"/>
<name>T1EXT4_HELRO</name>
<evidence type="ECO:0000313" key="4">
    <source>
        <dbReference type="Proteomes" id="UP000015101"/>
    </source>
</evidence>
<reference evidence="3" key="3">
    <citation type="submission" date="2015-06" db="UniProtKB">
        <authorList>
            <consortium name="EnsemblMetazoa"/>
        </authorList>
    </citation>
    <scope>IDENTIFICATION</scope>
</reference>
<feature type="compositionally biased region" description="Polar residues" evidence="1">
    <location>
        <begin position="59"/>
        <end position="73"/>
    </location>
</feature>
<dbReference type="PANTHER" id="PTHR33590">
    <property type="entry name" value="GLUTENIN, HIGH MOLECULAR WEIGHT SUBUNIT PW212-RELATED PROTEIN"/>
    <property type="match status" value="1"/>
</dbReference>
<feature type="region of interest" description="Disordered" evidence="1">
    <location>
        <begin position="227"/>
        <end position="358"/>
    </location>
</feature>
<feature type="region of interest" description="Disordered" evidence="1">
    <location>
        <begin position="58"/>
        <end position="80"/>
    </location>
</feature>
<gene>
    <name evidence="3" type="primary">20201384</name>
    <name evidence="2" type="ORF">HELRODRAFT_166122</name>
</gene>
<keyword evidence="4" id="KW-1185">Reference proteome</keyword>
<dbReference type="InParanoid" id="T1EXT4"/>
<sequence length="982" mass="114991">MAKNNNTTRNARIYLSDKSSVGSSAKYEFDATKHEERHTRVRDTSYAGIFQHHYRTARPNFNQPQTDIFSSNQHKTHQKLPQLPQQNFRPVQSHFQQQQAPQFDLKNKQSRYQIRHFQRLRHRQQRQQHPPLKQQTPTRHQQDFHHKPQHQQQQQQHQQQQLQQQQHQLQQHQLQQQKQYIKRHKNLHQQQNQQHKKRLKPFRLLKRPHYYNRLNQKYQKQFNQYLSQLQQKQHQQQQHQQQQHQQQHQQQQQQHHKSQKYQIPQHQQKQDRKQQQKKRPLQHKQQQQQHHHQRPHHQQQQQLQHQQQQQQQRHKQHRQQQLHNNGQEISRQSENKQGQKNRCKKRKSLKKTVVGRQSSAFHHFKRQNKRENDFNVNPHYDVSLKNLNVKWSSDARSARNDWLGYNGNRTKKNKSRVSLNKTSKNIYKNLNVKNKSKRNLGKIVNETNEEINRILKSYSTANKQAKCVICKDKTIIINNNSINNYSSINNNNISDNNFNDTNSKNILEESYKEDTKDKLSKVALGNISEINKSSANNIVPDNYNHINITTTKSSNNLYTSSNFYIQKGDSNARNNNNNSDVNNIRNVNNINNISSSNKKNQLNDIRINDASKNYKASHHQRSFKSSSIFKKFPTSLKGQYLFASPNPSIISFNRISPSTPPSKSSSYFLSPSLLQPPTINHLHTTGTTIPTTQSTAPSTFTTSTPSTIAATTTTTTAATTTTATHVSSNFREESWRCKELIESKSFVIPLQTAQLKSGSRTRNNAKHLYSADDIKWSKADANDLHNNDDDDLDDDDEHDDDDDVHLGSHIEDGFDIDIYDGGDVIKDGPLLIDEHMNNNNIVNSNDLNKKNKNIWNFKRKLLNNKFNKSSVDIHMKNLDRDDAFKVNYNNFGDNIAEIHIINDLELLACPLIPISISVVTHHVLDVGCLNQNFIDQIIARIFIIVTLNQYIFSSKQHARRIVAKLIVEFPAESTFFSVLCAF</sequence>
<dbReference type="RefSeq" id="XP_009031393.1">
    <property type="nucleotide sequence ID" value="XM_009033145.1"/>
</dbReference>
<dbReference type="AlphaFoldDB" id="T1EXT4"/>
<dbReference type="GeneID" id="20201384"/>
<dbReference type="Proteomes" id="UP000015101">
    <property type="component" value="Unassembled WGS sequence"/>
</dbReference>
<dbReference type="CTD" id="20201384"/>
<protein>
    <submittedName>
        <fullName evidence="2 3">Uncharacterized protein</fullName>
    </submittedName>
</protein>
<feature type="compositionally biased region" description="Low complexity" evidence="1">
    <location>
        <begin position="298"/>
        <end position="311"/>
    </location>
</feature>
<feature type="region of interest" description="Disordered" evidence="1">
    <location>
        <begin position="119"/>
        <end position="204"/>
    </location>
</feature>
<evidence type="ECO:0000313" key="3">
    <source>
        <dbReference type="EnsemblMetazoa" id="HelroP166122"/>
    </source>
</evidence>
<evidence type="ECO:0000256" key="1">
    <source>
        <dbReference type="SAM" id="MobiDB-lite"/>
    </source>
</evidence>
<dbReference type="PANTHER" id="PTHR33590:SF1">
    <property type="entry name" value="PDZ DOMAIN-CONTAINING PROTEIN"/>
    <property type="match status" value="1"/>
</dbReference>
<reference evidence="4" key="1">
    <citation type="submission" date="2012-12" db="EMBL/GenBank/DDBJ databases">
        <authorList>
            <person name="Hellsten U."/>
            <person name="Grimwood J."/>
            <person name="Chapman J.A."/>
            <person name="Shapiro H."/>
            <person name="Aerts A."/>
            <person name="Otillar R.P."/>
            <person name="Terry A.Y."/>
            <person name="Boore J.L."/>
            <person name="Simakov O."/>
            <person name="Marletaz F."/>
            <person name="Cho S.-J."/>
            <person name="Edsinger-Gonzales E."/>
            <person name="Havlak P."/>
            <person name="Kuo D.-H."/>
            <person name="Larsson T."/>
            <person name="Lv J."/>
            <person name="Arendt D."/>
            <person name="Savage R."/>
            <person name="Osoegawa K."/>
            <person name="de Jong P."/>
            <person name="Lindberg D.R."/>
            <person name="Seaver E.C."/>
            <person name="Weisblat D.A."/>
            <person name="Putnam N.H."/>
            <person name="Grigoriev I.V."/>
            <person name="Rokhsar D.S."/>
        </authorList>
    </citation>
    <scope>NUCLEOTIDE SEQUENCE</scope>
</reference>
<feature type="compositionally biased region" description="Low complexity" evidence="1">
    <location>
        <begin position="227"/>
        <end position="253"/>
    </location>
</feature>
<feature type="compositionally biased region" description="Low complexity" evidence="1">
    <location>
        <begin position="150"/>
        <end position="179"/>
    </location>
</feature>
<feature type="compositionally biased region" description="Basic residues" evidence="1">
    <location>
        <begin position="194"/>
        <end position="204"/>
    </location>
</feature>